<accession>A0A0V0H993</accession>
<feature type="transmembrane region" description="Helical" evidence="1">
    <location>
        <begin position="34"/>
        <end position="58"/>
    </location>
</feature>
<dbReference type="AlphaFoldDB" id="A0A0V0H993"/>
<evidence type="ECO:0000256" key="1">
    <source>
        <dbReference type="SAM" id="Phobius"/>
    </source>
</evidence>
<evidence type="ECO:0000313" key="2">
    <source>
        <dbReference type="EMBL" id="JAP16993.1"/>
    </source>
</evidence>
<keyword evidence="1" id="KW-0472">Membrane</keyword>
<reference evidence="2" key="1">
    <citation type="submission" date="2015-12" db="EMBL/GenBank/DDBJ databases">
        <title>Gene expression during late stages of embryo sac development: a critical building block for successful pollen-pistil interactions.</title>
        <authorList>
            <person name="Liu Y."/>
            <person name="Joly V."/>
            <person name="Sabar M."/>
            <person name="Matton D.P."/>
        </authorList>
    </citation>
    <scope>NUCLEOTIDE SEQUENCE</scope>
</reference>
<protein>
    <submittedName>
        <fullName evidence="2">Putative ovule protein</fullName>
    </submittedName>
</protein>
<keyword evidence="1" id="KW-0812">Transmembrane</keyword>
<keyword evidence="1" id="KW-1133">Transmembrane helix</keyword>
<organism evidence="2">
    <name type="scientific">Solanum chacoense</name>
    <name type="common">Chaco potato</name>
    <dbReference type="NCBI Taxonomy" id="4108"/>
    <lineage>
        <taxon>Eukaryota</taxon>
        <taxon>Viridiplantae</taxon>
        <taxon>Streptophyta</taxon>
        <taxon>Embryophyta</taxon>
        <taxon>Tracheophyta</taxon>
        <taxon>Spermatophyta</taxon>
        <taxon>Magnoliopsida</taxon>
        <taxon>eudicotyledons</taxon>
        <taxon>Gunneridae</taxon>
        <taxon>Pentapetalae</taxon>
        <taxon>asterids</taxon>
        <taxon>lamiids</taxon>
        <taxon>Solanales</taxon>
        <taxon>Solanaceae</taxon>
        <taxon>Solanoideae</taxon>
        <taxon>Solaneae</taxon>
        <taxon>Solanum</taxon>
    </lineage>
</organism>
<dbReference type="EMBL" id="GEDG01023096">
    <property type="protein sequence ID" value="JAP16993.1"/>
    <property type="molecule type" value="Transcribed_RNA"/>
</dbReference>
<name>A0A0V0H993_SOLCH</name>
<sequence>MNVEIIHPPLKISIDLLNKNNIASIVDLPCITLYWFYIIYVISLMFILYITSVTSTYVGGT</sequence>
<proteinExistence type="predicted"/>